<name>A0A1Y2D458_9BASI</name>
<dbReference type="InParanoid" id="A0A1Y2D458"/>
<accession>A0A1Y2D458</accession>
<feature type="region of interest" description="Disordered" evidence="1">
    <location>
        <begin position="1"/>
        <end position="41"/>
    </location>
</feature>
<gene>
    <name evidence="2" type="ORF">BCR35DRAFT_16902</name>
</gene>
<proteinExistence type="predicted"/>
<evidence type="ECO:0000313" key="3">
    <source>
        <dbReference type="Proteomes" id="UP000193467"/>
    </source>
</evidence>
<dbReference type="Proteomes" id="UP000193467">
    <property type="component" value="Unassembled WGS sequence"/>
</dbReference>
<reference evidence="2 3" key="1">
    <citation type="submission" date="2016-07" db="EMBL/GenBank/DDBJ databases">
        <title>Pervasive Adenine N6-methylation of Active Genes in Fungi.</title>
        <authorList>
            <consortium name="DOE Joint Genome Institute"/>
            <person name="Mondo S.J."/>
            <person name="Dannebaum R.O."/>
            <person name="Kuo R.C."/>
            <person name="Labutti K."/>
            <person name="Haridas S."/>
            <person name="Kuo A."/>
            <person name="Salamov A."/>
            <person name="Ahrendt S.R."/>
            <person name="Lipzen A."/>
            <person name="Sullivan W."/>
            <person name="Andreopoulos W.B."/>
            <person name="Clum A."/>
            <person name="Lindquist E."/>
            <person name="Daum C."/>
            <person name="Ramamoorthy G.K."/>
            <person name="Gryganskyi A."/>
            <person name="Culley D."/>
            <person name="Magnuson J.K."/>
            <person name="James T.Y."/>
            <person name="O'Malley M.A."/>
            <person name="Stajich J.E."/>
            <person name="Spatafora J.W."/>
            <person name="Visel A."/>
            <person name="Grigoriev I.V."/>
        </authorList>
    </citation>
    <scope>NUCLEOTIDE SEQUENCE [LARGE SCALE GENOMIC DNA]</scope>
    <source>
        <strain evidence="2 3">62-1032</strain>
    </source>
</reference>
<comment type="caution">
    <text evidence="2">The sequence shown here is derived from an EMBL/GenBank/DDBJ whole genome shotgun (WGS) entry which is preliminary data.</text>
</comment>
<keyword evidence="3" id="KW-1185">Reference proteome</keyword>
<evidence type="ECO:0000313" key="2">
    <source>
        <dbReference type="EMBL" id="ORY54079.1"/>
    </source>
</evidence>
<evidence type="ECO:0000256" key="1">
    <source>
        <dbReference type="SAM" id="MobiDB-lite"/>
    </source>
</evidence>
<dbReference type="EMBL" id="MCGR01000101">
    <property type="protein sequence ID" value="ORY54079.1"/>
    <property type="molecule type" value="Genomic_DNA"/>
</dbReference>
<organism evidence="2 3">
    <name type="scientific">Leucosporidium creatinivorum</name>
    <dbReference type="NCBI Taxonomy" id="106004"/>
    <lineage>
        <taxon>Eukaryota</taxon>
        <taxon>Fungi</taxon>
        <taxon>Dikarya</taxon>
        <taxon>Basidiomycota</taxon>
        <taxon>Pucciniomycotina</taxon>
        <taxon>Microbotryomycetes</taxon>
        <taxon>Leucosporidiales</taxon>
        <taxon>Leucosporidium</taxon>
    </lineage>
</organism>
<sequence>MRPSPLRLATRPIPLSSVPAGLLRLPPKPSTAPKPSATHSPTVDRLLKSFANNRGPFAPSTGLSQDGRGLAAAVPQAVEQDLAQAEAMDKVQLPGNLRIEQFVPKRKEYSGVKSGHRELLQRLRREA</sequence>
<dbReference type="AlphaFoldDB" id="A0A1Y2D458"/>
<dbReference type="OrthoDB" id="2527598at2759"/>
<protein>
    <submittedName>
        <fullName evidence="2">Uncharacterized protein</fullName>
    </submittedName>
</protein>